<organism evidence="5 6">
    <name type="scientific">Dictyostelium firmibasis</name>
    <dbReference type="NCBI Taxonomy" id="79012"/>
    <lineage>
        <taxon>Eukaryota</taxon>
        <taxon>Amoebozoa</taxon>
        <taxon>Evosea</taxon>
        <taxon>Eumycetozoa</taxon>
        <taxon>Dictyostelia</taxon>
        <taxon>Dictyosteliales</taxon>
        <taxon>Dictyosteliaceae</taxon>
        <taxon>Dictyostelium</taxon>
    </lineage>
</organism>
<proteinExistence type="inferred from homology"/>
<dbReference type="InterPro" id="IPR017853">
    <property type="entry name" value="GH"/>
</dbReference>
<evidence type="ECO:0000259" key="4">
    <source>
        <dbReference type="PROSITE" id="PS51910"/>
    </source>
</evidence>
<keyword evidence="6" id="KW-1185">Reference proteome</keyword>
<dbReference type="SUPFAM" id="SSF51445">
    <property type="entry name" value="(Trans)glycosidases"/>
    <property type="match status" value="1"/>
</dbReference>
<comment type="similarity">
    <text evidence="1">Belongs to the glycosyl hydrolase 18 family.</text>
</comment>
<evidence type="ECO:0000256" key="1">
    <source>
        <dbReference type="ARBA" id="ARBA00009336"/>
    </source>
</evidence>
<dbReference type="Gene3D" id="3.10.50.10">
    <property type="match status" value="1"/>
</dbReference>
<evidence type="ECO:0000313" key="6">
    <source>
        <dbReference type="Proteomes" id="UP001344447"/>
    </source>
</evidence>
<comment type="caution">
    <text evidence="5">The sequence shown here is derived from an EMBL/GenBank/DDBJ whole genome shotgun (WGS) entry which is preliminary data.</text>
</comment>
<dbReference type="SMART" id="SM00636">
    <property type="entry name" value="Glyco_18"/>
    <property type="match status" value="1"/>
</dbReference>
<dbReference type="Pfam" id="PF00704">
    <property type="entry name" value="Glyco_hydro_18"/>
    <property type="match status" value="1"/>
</dbReference>
<feature type="chain" id="PRO_5042814130" description="Chitinase domain-containing protein 1" evidence="3">
    <location>
        <begin position="25"/>
        <end position="386"/>
    </location>
</feature>
<dbReference type="GO" id="GO:0008061">
    <property type="term" value="F:chitin binding"/>
    <property type="evidence" value="ECO:0007669"/>
    <property type="project" value="InterPro"/>
</dbReference>
<dbReference type="GO" id="GO:0070492">
    <property type="term" value="F:oligosaccharide binding"/>
    <property type="evidence" value="ECO:0007669"/>
    <property type="project" value="TreeGrafter"/>
</dbReference>
<dbReference type="EMBL" id="JAVFKY010000003">
    <property type="protein sequence ID" value="KAK5579670.1"/>
    <property type="molecule type" value="Genomic_DNA"/>
</dbReference>
<sequence>MNRKFLLCLFLLSLLMISTFITNAENIDEEVEEEEEEDLSTNRDVKQRGLVRENVSVKQIINNYNKYYKNVEIKNFKEGNTLVYITPWNGKGYDVATKWAKKFTHISPVWYQVKFEKNKAIIEGDHNIDKKWMEKVKENSDQKSKILPRFSFEGQQWGSKESLQMLIDPKLIDSLVSTVKKNNYDGLVVEGIVHINKQLRDPFLILLSEKLHSIGKEIILVIYPFRQKGQETGFGPKDFETLSNHIDGISLMTYDFGPSGGMNAPKVWVEDNLRFLLPNGENENSKKIFMGIPFYGYKIGENDQSDAIVGSEFISILKQNKSKKLKFDQNTHEHIFTYKNKKSQQISITYPSLLFIEDRIQLAIKYKVSISIWEIGQGLDYFMDLL</sequence>
<evidence type="ECO:0000256" key="3">
    <source>
        <dbReference type="SAM" id="SignalP"/>
    </source>
</evidence>
<protein>
    <recommendedName>
        <fullName evidence="2">Chitinase domain-containing protein 1</fullName>
    </recommendedName>
</protein>
<evidence type="ECO:0000256" key="2">
    <source>
        <dbReference type="ARBA" id="ARBA00040976"/>
    </source>
</evidence>
<dbReference type="GO" id="GO:0012505">
    <property type="term" value="C:endomembrane system"/>
    <property type="evidence" value="ECO:0007669"/>
    <property type="project" value="TreeGrafter"/>
</dbReference>
<dbReference type="InterPro" id="IPR029070">
    <property type="entry name" value="Chitinase_insertion_sf"/>
</dbReference>
<dbReference type="GO" id="GO:0005975">
    <property type="term" value="P:carbohydrate metabolic process"/>
    <property type="evidence" value="ECO:0007669"/>
    <property type="project" value="InterPro"/>
</dbReference>
<gene>
    <name evidence="5" type="ORF">RB653_009355</name>
</gene>
<evidence type="ECO:0000313" key="5">
    <source>
        <dbReference type="EMBL" id="KAK5579670.1"/>
    </source>
</evidence>
<accession>A0AAN7U1S2</accession>
<dbReference type="InterPro" id="IPR001223">
    <property type="entry name" value="Glyco_hydro18_cat"/>
</dbReference>
<keyword evidence="3" id="KW-0732">Signal</keyword>
<dbReference type="InterPro" id="IPR011583">
    <property type="entry name" value="Chitinase_II/V-like_cat"/>
</dbReference>
<dbReference type="PANTHER" id="PTHR46066">
    <property type="entry name" value="CHITINASE DOMAIN-CONTAINING PROTEIN 1 FAMILY MEMBER"/>
    <property type="match status" value="1"/>
</dbReference>
<feature type="signal peptide" evidence="3">
    <location>
        <begin position="1"/>
        <end position="24"/>
    </location>
</feature>
<name>A0AAN7U1S2_9MYCE</name>
<dbReference type="Gene3D" id="3.20.20.80">
    <property type="entry name" value="Glycosidases"/>
    <property type="match status" value="1"/>
</dbReference>
<dbReference type="PANTHER" id="PTHR46066:SF2">
    <property type="entry name" value="CHITINASE DOMAIN-CONTAINING PROTEIN 1"/>
    <property type="match status" value="1"/>
</dbReference>
<reference evidence="5 6" key="1">
    <citation type="submission" date="2023-11" db="EMBL/GenBank/DDBJ databases">
        <title>Dfirmibasis_genome.</title>
        <authorList>
            <person name="Edelbroek B."/>
            <person name="Kjellin J."/>
            <person name="Jerlstrom-Hultqvist J."/>
            <person name="Soderbom F."/>
        </authorList>
    </citation>
    <scope>NUCLEOTIDE SEQUENCE [LARGE SCALE GENOMIC DNA]</scope>
    <source>
        <strain evidence="5 6">TNS-C-14</strain>
    </source>
</reference>
<dbReference type="Proteomes" id="UP001344447">
    <property type="component" value="Unassembled WGS sequence"/>
</dbReference>
<dbReference type="PROSITE" id="PS51910">
    <property type="entry name" value="GH18_2"/>
    <property type="match status" value="1"/>
</dbReference>
<dbReference type="CDD" id="cd02876">
    <property type="entry name" value="GH18_SI-CLP"/>
    <property type="match status" value="1"/>
</dbReference>
<feature type="domain" description="GH18" evidence="4">
    <location>
        <begin position="79"/>
        <end position="386"/>
    </location>
</feature>
<dbReference type="AlphaFoldDB" id="A0AAN7U1S2"/>